<dbReference type="OrthoDB" id="9786516at2"/>
<name>A0A239JKR5_9SPHN</name>
<dbReference type="Pfam" id="PF05065">
    <property type="entry name" value="Phage_capsid"/>
    <property type="match status" value="1"/>
</dbReference>
<dbReference type="Gene3D" id="3.30.2320.10">
    <property type="entry name" value="hypothetical protein PF0899 domain"/>
    <property type="match status" value="1"/>
</dbReference>
<dbReference type="AlphaFoldDB" id="A0A239JKR5"/>
<dbReference type="Gene3D" id="3.30.2400.10">
    <property type="entry name" value="Major capsid protein gp5"/>
    <property type="match status" value="1"/>
</dbReference>
<evidence type="ECO:0000313" key="3">
    <source>
        <dbReference type="EMBL" id="SNT05998.1"/>
    </source>
</evidence>
<proteinExistence type="predicted"/>
<dbReference type="InterPro" id="IPR054612">
    <property type="entry name" value="Phage_capsid-like_C"/>
</dbReference>
<evidence type="ECO:0000256" key="1">
    <source>
        <dbReference type="ARBA" id="ARBA00004328"/>
    </source>
</evidence>
<comment type="subcellular location">
    <subcellularLocation>
        <location evidence="1">Virion</location>
    </subcellularLocation>
</comment>
<evidence type="ECO:0000313" key="4">
    <source>
        <dbReference type="Proteomes" id="UP000198339"/>
    </source>
</evidence>
<evidence type="ECO:0000259" key="2">
    <source>
        <dbReference type="Pfam" id="PF05065"/>
    </source>
</evidence>
<feature type="domain" description="Phage capsid-like C-terminal" evidence="2">
    <location>
        <begin position="89"/>
        <end position="376"/>
    </location>
</feature>
<dbReference type="InterPro" id="IPR024455">
    <property type="entry name" value="Phage_capsid"/>
</dbReference>
<reference evidence="3 4" key="1">
    <citation type="submission" date="2017-06" db="EMBL/GenBank/DDBJ databases">
        <authorList>
            <person name="Kim H.J."/>
            <person name="Triplett B.A."/>
        </authorList>
    </citation>
    <scope>NUCLEOTIDE SEQUENCE [LARGE SCALE GENOMIC DNA]</scope>
    <source>
        <strain evidence="3 4">DS15</strain>
    </source>
</reference>
<dbReference type="RefSeq" id="WP_089216609.1">
    <property type="nucleotide sequence ID" value="NZ_FZPA01000010.1"/>
</dbReference>
<sequence length="379" mass="39530">MDDFEVKADALEGAFDAVLAAEAVDELKASVAALKAQVERQAVAASRLPLDGAKAADPAAGAFVERYLRRGIDAGIEMKSLSGASGGEGGYAVPREIDGAIAGTLKSLSPIRSIATVVQTGTSGYRKLIATGATAAGWVGETAARPETGTRSFAEIAPPSGELYANPAASQAMLDDAMFNVEDWLTGEIAREFAVAEGAAFVNGDGTNRPKGFLSYAASDEDDAARAFGTLQYVASGASGGFAAVSPQDGLIELVHSLRAPYRQGACWVMNSDTLARIRKFKTSDGAFLWQPGLVEGQAATLLGYPVVEAEDMPAVAADSLAIAFGNFRAGYLIADRGETRILRDPFSNKPFVHFYATKRVGGAIVDSNAIKLMKFAAS</sequence>
<organism evidence="3 4">
    <name type="scientific">Sphingopyxis indica</name>
    <dbReference type="NCBI Taxonomy" id="436663"/>
    <lineage>
        <taxon>Bacteria</taxon>
        <taxon>Pseudomonadati</taxon>
        <taxon>Pseudomonadota</taxon>
        <taxon>Alphaproteobacteria</taxon>
        <taxon>Sphingomonadales</taxon>
        <taxon>Sphingomonadaceae</taxon>
        <taxon>Sphingopyxis</taxon>
    </lineage>
</organism>
<dbReference type="SUPFAM" id="SSF56563">
    <property type="entry name" value="Major capsid protein gp5"/>
    <property type="match status" value="1"/>
</dbReference>
<dbReference type="EMBL" id="FZPA01000010">
    <property type="protein sequence ID" value="SNT05998.1"/>
    <property type="molecule type" value="Genomic_DNA"/>
</dbReference>
<accession>A0A239JKR5</accession>
<dbReference type="Proteomes" id="UP000198339">
    <property type="component" value="Unassembled WGS sequence"/>
</dbReference>
<dbReference type="NCBIfam" id="TIGR01554">
    <property type="entry name" value="major_cap_HK97"/>
    <property type="match status" value="1"/>
</dbReference>
<protein>
    <submittedName>
        <fullName evidence="3">Phage major capsid protein, HK97 family</fullName>
    </submittedName>
</protein>
<gene>
    <name evidence="3" type="ORF">SAMN06295955_110114</name>
</gene>
<keyword evidence="4" id="KW-1185">Reference proteome</keyword>